<dbReference type="InterPro" id="IPR036640">
    <property type="entry name" value="ABC1_TM_sf"/>
</dbReference>
<dbReference type="PROSITE" id="PS50893">
    <property type="entry name" value="ABC_TRANSPORTER_2"/>
    <property type="match status" value="1"/>
</dbReference>
<dbReference type="Pfam" id="PF00664">
    <property type="entry name" value="ABC_membrane"/>
    <property type="match status" value="1"/>
</dbReference>
<reference evidence="11" key="1">
    <citation type="journal article" date="2019" name="Int. J. Syst. Evol. Microbiol.">
        <title>The Global Catalogue of Microorganisms (GCM) 10K type strain sequencing project: providing services to taxonomists for standard genome sequencing and annotation.</title>
        <authorList>
            <consortium name="The Broad Institute Genomics Platform"/>
            <consortium name="The Broad Institute Genome Sequencing Center for Infectious Disease"/>
            <person name="Wu L."/>
            <person name="Ma J."/>
        </authorList>
    </citation>
    <scope>NUCLEOTIDE SEQUENCE [LARGE SCALE GENOMIC DNA]</scope>
    <source>
        <strain evidence="11">JCM 17808</strain>
    </source>
</reference>
<feature type="transmembrane region" description="Helical" evidence="7">
    <location>
        <begin position="20"/>
        <end position="38"/>
    </location>
</feature>
<dbReference type="SMART" id="SM00382">
    <property type="entry name" value="AAA"/>
    <property type="match status" value="1"/>
</dbReference>
<evidence type="ECO:0000256" key="7">
    <source>
        <dbReference type="SAM" id="Phobius"/>
    </source>
</evidence>
<feature type="transmembrane region" description="Helical" evidence="7">
    <location>
        <begin position="132"/>
        <end position="154"/>
    </location>
</feature>
<dbReference type="InterPro" id="IPR017871">
    <property type="entry name" value="ABC_transporter-like_CS"/>
</dbReference>
<evidence type="ECO:0000313" key="10">
    <source>
        <dbReference type="EMBL" id="GAA4396050.1"/>
    </source>
</evidence>
<proteinExistence type="predicted"/>
<dbReference type="CDD" id="cd18543">
    <property type="entry name" value="ABC_6TM_Rv0194_D1_like"/>
    <property type="match status" value="1"/>
</dbReference>
<evidence type="ECO:0000256" key="6">
    <source>
        <dbReference type="ARBA" id="ARBA00023136"/>
    </source>
</evidence>
<evidence type="ECO:0000256" key="2">
    <source>
        <dbReference type="ARBA" id="ARBA00022692"/>
    </source>
</evidence>
<keyword evidence="6 7" id="KW-0472">Membrane</keyword>
<dbReference type="PANTHER" id="PTHR43394:SF1">
    <property type="entry name" value="ATP-BINDING CASSETTE SUB-FAMILY B MEMBER 10, MITOCHONDRIAL"/>
    <property type="match status" value="1"/>
</dbReference>
<dbReference type="Gene3D" id="1.20.1560.10">
    <property type="entry name" value="ABC transporter type 1, transmembrane domain"/>
    <property type="match status" value="1"/>
</dbReference>
<evidence type="ECO:0000313" key="11">
    <source>
        <dbReference type="Proteomes" id="UP001500642"/>
    </source>
</evidence>
<dbReference type="Proteomes" id="UP001500642">
    <property type="component" value="Unassembled WGS sequence"/>
</dbReference>
<organism evidence="10 11">
    <name type="scientific">Brevibacterium pityocampae</name>
    <dbReference type="NCBI Taxonomy" id="506594"/>
    <lineage>
        <taxon>Bacteria</taxon>
        <taxon>Bacillati</taxon>
        <taxon>Actinomycetota</taxon>
        <taxon>Actinomycetes</taxon>
        <taxon>Micrococcales</taxon>
        <taxon>Brevibacteriaceae</taxon>
        <taxon>Brevibacterium</taxon>
    </lineage>
</organism>
<dbReference type="InterPro" id="IPR003593">
    <property type="entry name" value="AAA+_ATPase"/>
</dbReference>
<sequence length="585" mass="63460">MTAVRSLLRFWPDIRRKLHVYLTIIALTFAANAISLLVPALMGRIVDGPIAEQDLSALWLPIAAVLGIGVVEAVALWGRRMIAAKVVSQWEITWRARIYDRLQYLSIGVHGSWESGQLLSRAINDMTQLRRFFAFGAPFIVSTPFVIVTGIIVLTVMEPAFGLIAVLMAIPMLAGVIVFNARYQRESRASQDTMGVISTQVEESVQGIRVIKAFGRAPWVTERFEAISAHLRAIEVRKAYLDSWMWAGTMTLPRLAMAAVIAVGSWGVLAGWTTVGTVIAGVTLVMVLRIPVEMLGFLLSDAIMSVTAAARYWEVMDTAFDITDADGGIDDAPPSRAFTGVLEFDDVAFGFPDTDLLTLRGVSLRVAPGETLALVGATGSGKTALASLVPRLYDVSSGAIRIDGTDIRELPLNELRRLVSVSFEEPILFSATVADNVRMGSPGAGEAEVWEALEIARAADFVRALPAGLDTEVGEQGLSLSGGQRQRLALARAVIGRPRLLVLDDPLSAVDVDTEERVQRALREVLHASTTLIIAHRPSTTALADRVAVLDDGRIVATGTHEELLRTSRTYRDLMGASAPEEVRR</sequence>
<dbReference type="Gene3D" id="3.40.50.300">
    <property type="entry name" value="P-loop containing nucleotide triphosphate hydrolases"/>
    <property type="match status" value="1"/>
</dbReference>
<dbReference type="GO" id="GO:0005524">
    <property type="term" value="F:ATP binding"/>
    <property type="evidence" value="ECO:0007669"/>
    <property type="project" value="UniProtKB-KW"/>
</dbReference>
<dbReference type="Pfam" id="PF00005">
    <property type="entry name" value="ABC_tran"/>
    <property type="match status" value="1"/>
</dbReference>
<comment type="subcellular location">
    <subcellularLocation>
        <location evidence="1">Cell membrane</location>
        <topology evidence="1">Multi-pass membrane protein</topology>
    </subcellularLocation>
</comment>
<evidence type="ECO:0000256" key="3">
    <source>
        <dbReference type="ARBA" id="ARBA00022741"/>
    </source>
</evidence>
<evidence type="ECO:0000256" key="5">
    <source>
        <dbReference type="ARBA" id="ARBA00022989"/>
    </source>
</evidence>
<feature type="domain" description="ABC transmembrane type-1" evidence="9">
    <location>
        <begin position="22"/>
        <end position="304"/>
    </location>
</feature>
<protein>
    <submittedName>
        <fullName evidence="10">ABC transporter ATP-binding protein</fullName>
    </submittedName>
</protein>
<feature type="transmembrane region" description="Helical" evidence="7">
    <location>
        <begin position="269"/>
        <end position="288"/>
    </location>
</feature>
<keyword evidence="11" id="KW-1185">Reference proteome</keyword>
<dbReference type="PROSITE" id="PS50929">
    <property type="entry name" value="ABC_TM1F"/>
    <property type="match status" value="1"/>
</dbReference>
<feature type="transmembrane region" description="Helical" evidence="7">
    <location>
        <begin position="160"/>
        <end position="181"/>
    </location>
</feature>
<keyword evidence="5 7" id="KW-1133">Transmembrane helix</keyword>
<dbReference type="PROSITE" id="PS00211">
    <property type="entry name" value="ABC_TRANSPORTER_1"/>
    <property type="match status" value="1"/>
</dbReference>
<feature type="domain" description="ABC transporter" evidence="8">
    <location>
        <begin position="342"/>
        <end position="577"/>
    </location>
</feature>
<dbReference type="SUPFAM" id="SSF52540">
    <property type="entry name" value="P-loop containing nucleoside triphosphate hydrolases"/>
    <property type="match status" value="1"/>
</dbReference>
<keyword evidence="2 7" id="KW-0812">Transmembrane</keyword>
<evidence type="ECO:0000256" key="1">
    <source>
        <dbReference type="ARBA" id="ARBA00004651"/>
    </source>
</evidence>
<keyword evidence="4 10" id="KW-0067">ATP-binding</keyword>
<dbReference type="SUPFAM" id="SSF90123">
    <property type="entry name" value="ABC transporter transmembrane region"/>
    <property type="match status" value="1"/>
</dbReference>
<dbReference type="InterPro" id="IPR039421">
    <property type="entry name" value="Type_1_exporter"/>
</dbReference>
<evidence type="ECO:0000259" key="9">
    <source>
        <dbReference type="PROSITE" id="PS50929"/>
    </source>
</evidence>
<dbReference type="InterPro" id="IPR003439">
    <property type="entry name" value="ABC_transporter-like_ATP-bd"/>
</dbReference>
<dbReference type="EMBL" id="BAABGL010000036">
    <property type="protein sequence ID" value="GAA4396050.1"/>
    <property type="molecule type" value="Genomic_DNA"/>
</dbReference>
<dbReference type="InterPro" id="IPR027417">
    <property type="entry name" value="P-loop_NTPase"/>
</dbReference>
<name>A0ABP8JU16_9MICO</name>
<feature type="transmembrane region" description="Helical" evidence="7">
    <location>
        <begin position="58"/>
        <end position="78"/>
    </location>
</feature>
<evidence type="ECO:0000259" key="8">
    <source>
        <dbReference type="PROSITE" id="PS50893"/>
    </source>
</evidence>
<evidence type="ECO:0000256" key="4">
    <source>
        <dbReference type="ARBA" id="ARBA00022840"/>
    </source>
</evidence>
<comment type="caution">
    <text evidence="10">The sequence shown here is derived from an EMBL/GenBank/DDBJ whole genome shotgun (WGS) entry which is preliminary data.</text>
</comment>
<dbReference type="InterPro" id="IPR011527">
    <property type="entry name" value="ABC1_TM_dom"/>
</dbReference>
<accession>A0ABP8JU16</accession>
<dbReference type="PANTHER" id="PTHR43394">
    <property type="entry name" value="ATP-DEPENDENT PERMEASE MDL1, MITOCHONDRIAL"/>
    <property type="match status" value="1"/>
</dbReference>
<gene>
    <name evidence="10" type="ORF">GCM10023167_26980</name>
</gene>
<keyword evidence="3" id="KW-0547">Nucleotide-binding</keyword>